<dbReference type="AlphaFoldDB" id="A0AAD7KNK9"/>
<evidence type="ECO:0000313" key="2">
    <source>
        <dbReference type="Proteomes" id="UP001163823"/>
    </source>
</evidence>
<dbReference type="PANTHER" id="PTHR34956:SF1">
    <property type="entry name" value="DUF4005 DOMAIN-CONTAINING PROTEIN"/>
    <property type="match status" value="1"/>
</dbReference>
<dbReference type="KEGG" id="qsa:O6P43_032772"/>
<accession>A0AAD7KNK9</accession>
<sequence length="154" mass="17672">MDSSLQFRVPGNLTASDMEMKSEHSLPFEAEDYDDDDDDVFYAEIRRQILLLTTEDNEDFLQTKRSNSISSVNRCSNGLHTCFPVSIKSVSHLSSWERENSASTPSWLVNLWKNGNGTGVFIPQIGFRRYHHRPVKVNNVKRRIYKPVQNGSGY</sequence>
<gene>
    <name evidence="1" type="ORF">O6P43_032772</name>
</gene>
<keyword evidence="2" id="KW-1185">Reference proteome</keyword>
<organism evidence="1 2">
    <name type="scientific">Quillaja saponaria</name>
    <name type="common">Soap bark tree</name>
    <dbReference type="NCBI Taxonomy" id="32244"/>
    <lineage>
        <taxon>Eukaryota</taxon>
        <taxon>Viridiplantae</taxon>
        <taxon>Streptophyta</taxon>
        <taxon>Embryophyta</taxon>
        <taxon>Tracheophyta</taxon>
        <taxon>Spermatophyta</taxon>
        <taxon>Magnoliopsida</taxon>
        <taxon>eudicotyledons</taxon>
        <taxon>Gunneridae</taxon>
        <taxon>Pentapetalae</taxon>
        <taxon>rosids</taxon>
        <taxon>fabids</taxon>
        <taxon>Fabales</taxon>
        <taxon>Quillajaceae</taxon>
        <taxon>Quillaja</taxon>
    </lineage>
</organism>
<dbReference type="Proteomes" id="UP001163823">
    <property type="component" value="Chromosome 14"/>
</dbReference>
<dbReference type="PANTHER" id="PTHR34956">
    <property type="entry name" value="OS05G0397300 PROTEIN"/>
    <property type="match status" value="1"/>
</dbReference>
<reference evidence="1" key="1">
    <citation type="journal article" date="2023" name="Science">
        <title>Elucidation of the pathway for biosynthesis of saponin adjuvants from the soapbark tree.</title>
        <authorList>
            <person name="Reed J."/>
            <person name="Orme A."/>
            <person name="El-Demerdash A."/>
            <person name="Owen C."/>
            <person name="Martin L.B.B."/>
            <person name="Misra R.C."/>
            <person name="Kikuchi S."/>
            <person name="Rejzek M."/>
            <person name="Martin A.C."/>
            <person name="Harkess A."/>
            <person name="Leebens-Mack J."/>
            <person name="Louveau T."/>
            <person name="Stephenson M.J."/>
            <person name="Osbourn A."/>
        </authorList>
    </citation>
    <scope>NUCLEOTIDE SEQUENCE</scope>
    <source>
        <strain evidence="1">S10</strain>
    </source>
</reference>
<dbReference type="EMBL" id="JARAOO010000014">
    <property type="protein sequence ID" value="KAJ7943188.1"/>
    <property type="molecule type" value="Genomic_DNA"/>
</dbReference>
<comment type="caution">
    <text evidence="1">The sequence shown here is derived from an EMBL/GenBank/DDBJ whole genome shotgun (WGS) entry which is preliminary data.</text>
</comment>
<evidence type="ECO:0000313" key="1">
    <source>
        <dbReference type="EMBL" id="KAJ7943188.1"/>
    </source>
</evidence>
<proteinExistence type="predicted"/>
<protein>
    <submittedName>
        <fullName evidence="1">Uncharacterized protein</fullName>
    </submittedName>
</protein>
<name>A0AAD7KNK9_QUISA</name>